<organism evidence="2">
    <name type="scientific">mine drainage metagenome</name>
    <dbReference type="NCBI Taxonomy" id="410659"/>
    <lineage>
        <taxon>unclassified sequences</taxon>
        <taxon>metagenomes</taxon>
        <taxon>ecological metagenomes</taxon>
    </lineage>
</organism>
<name>E6QNB4_9ZZZZ</name>
<reference evidence="2" key="1">
    <citation type="submission" date="2009-10" db="EMBL/GenBank/DDBJ databases">
        <title>Diversity of trophic interactions inside an arsenic-rich microbial ecosystem.</title>
        <authorList>
            <person name="Bertin P.N."/>
            <person name="Heinrich-Salmeron A."/>
            <person name="Pelletier E."/>
            <person name="Goulhen-Chollet F."/>
            <person name="Arsene-Ploetze F."/>
            <person name="Gallien S."/>
            <person name="Calteau A."/>
            <person name="Vallenet D."/>
            <person name="Casiot C."/>
            <person name="Chane-Woon-Ming B."/>
            <person name="Giloteaux L."/>
            <person name="Barakat M."/>
            <person name="Bonnefoy V."/>
            <person name="Bruneel O."/>
            <person name="Chandler M."/>
            <person name="Cleiss J."/>
            <person name="Duran R."/>
            <person name="Elbaz-Poulichet F."/>
            <person name="Fonknechten N."/>
            <person name="Lauga B."/>
            <person name="Mornico D."/>
            <person name="Ortet P."/>
            <person name="Schaeffer C."/>
            <person name="Siguier P."/>
            <person name="Alexander Thil Smith A."/>
            <person name="Van Dorsselaer A."/>
            <person name="Weissenbach J."/>
            <person name="Medigue C."/>
            <person name="Le Paslier D."/>
        </authorList>
    </citation>
    <scope>NUCLEOTIDE SEQUENCE</scope>
</reference>
<dbReference type="AlphaFoldDB" id="E6QNB4"/>
<protein>
    <submittedName>
        <fullName evidence="2">Uncharacterized protein</fullName>
    </submittedName>
</protein>
<keyword evidence="1" id="KW-0472">Membrane</keyword>
<evidence type="ECO:0000256" key="1">
    <source>
        <dbReference type="SAM" id="Phobius"/>
    </source>
</evidence>
<sequence>MGLVGVAIKAYESLTGNTVPIQLPQDTWPDTWLHHDWVSVVMFAALAYSLYYFARKPLKK</sequence>
<comment type="caution">
    <text evidence="2">The sequence shown here is derived from an EMBL/GenBank/DDBJ whole genome shotgun (WGS) entry which is preliminary data.</text>
</comment>
<feature type="transmembrane region" description="Helical" evidence="1">
    <location>
        <begin position="37"/>
        <end position="54"/>
    </location>
</feature>
<proteinExistence type="predicted"/>
<keyword evidence="1" id="KW-1133">Transmembrane helix</keyword>
<dbReference type="EMBL" id="CABQ01000260">
    <property type="protein sequence ID" value="CBI08735.1"/>
    <property type="molecule type" value="Genomic_DNA"/>
</dbReference>
<evidence type="ECO:0000313" key="2">
    <source>
        <dbReference type="EMBL" id="CBI08735.1"/>
    </source>
</evidence>
<gene>
    <name evidence="2" type="ORF">CARN6_2235</name>
</gene>
<accession>E6QNB4</accession>
<keyword evidence="1" id="KW-0812">Transmembrane</keyword>